<sequence>MKKLVMSFKGKSMLCALCLTVTSFVYPWYGSFLFLGEPEIPEILKEE</sequence>
<keyword evidence="2" id="KW-1185">Reference proteome</keyword>
<dbReference type="Proteomes" id="UP001623591">
    <property type="component" value="Unassembled WGS sequence"/>
</dbReference>
<protein>
    <submittedName>
        <fullName evidence="1">Cyclic lactone autoinducer peptide</fullName>
    </submittedName>
</protein>
<accession>A0ABW8T0M8</accession>
<organism evidence="1 2">
    <name type="scientific">Candidatus Clostridium stratigraminis</name>
    <dbReference type="NCBI Taxonomy" id="3381661"/>
    <lineage>
        <taxon>Bacteria</taxon>
        <taxon>Bacillati</taxon>
        <taxon>Bacillota</taxon>
        <taxon>Clostridia</taxon>
        <taxon>Eubacteriales</taxon>
        <taxon>Clostridiaceae</taxon>
        <taxon>Clostridium</taxon>
    </lineage>
</organism>
<evidence type="ECO:0000313" key="2">
    <source>
        <dbReference type="Proteomes" id="UP001623591"/>
    </source>
</evidence>
<dbReference type="EMBL" id="JBJHZZ010000001">
    <property type="protein sequence ID" value="MFL0246114.1"/>
    <property type="molecule type" value="Genomic_DNA"/>
</dbReference>
<reference evidence="1 2" key="1">
    <citation type="submission" date="2024-11" db="EMBL/GenBank/DDBJ databases">
        <authorList>
            <person name="Heng Y.C."/>
            <person name="Lim A.C.H."/>
            <person name="Lee J.K.Y."/>
            <person name="Kittelmann S."/>
        </authorList>
    </citation>
    <scope>NUCLEOTIDE SEQUENCE [LARGE SCALE GENOMIC DNA]</scope>
    <source>
        <strain evidence="1 2">WILCCON 0185</strain>
    </source>
</reference>
<gene>
    <name evidence="1" type="ORF">ACJDUG_03865</name>
</gene>
<comment type="caution">
    <text evidence="1">The sequence shown here is derived from an EMBL/GenBank/DDBJ whole genome shotgun (WGS) entry which is preliminary data.</text>
</comment>
<dbReference type="RefSeq" id="WP_406768568.1">
    <property type="nucleotide sequence ID" value="NZ_JBJHZZ010000001.1"/>
</dbReference>
<proteinExistence type="predicted"/>
<evidence type="ECO:0000313" key="1">
    <source>
        <dbReference type="EMBL" id="MFL0246114.1"/>
    </source>
</evidence>
<name>A0ABW8T0M8_9CLOT</name>